<feature type="region of interest" description="Disordered" evidence="1">
    <location>
        <begin position="644"/>
        <end position="759"/>
    </location>
</feature>
<sequence>MSEPYVPTHIGGLTKDQDAVQEVGTYKISKYQYFLHGNSIPLLIKWFQLLRGDGQVSKHSDTYMIFLQILCSCLCLKLDPVAADYLSLQANAHLGRYGLTAFATRRSFLNLFRFLWSTNRLQEATLLAERLGVRIKAELSSVAPDSFLIWKTLAADVECRKGGCRRRAASLYKELARQYSQYPGPSNRSYQCLHSALQLFYTGQFRWRDALGQLAEAAKWLDSIPQELEYATETLMERRVALLVQKAAVLEAMSNVDGATRTYRELMEFCEQHLDEDAYIESWHRAADRRIMVLNLANRQNLQLNGNKFTNGPGAVLTSPVLQGVSLARPPGLVQDYHKLSQDTKLISTRPFKATKYLPPTSGTTIKPFEQFCHENCSALTEFSADQMTQTLSSWRSDIRVQSLPPPPFISTNTNGLIINDPMEEIKPIKKYKNRNNNMNSMHEAKYPELYQVLLYQARKTAALMEDGLHDGRWMPFTDPNTPCIAGVLPQTRWGLLPSSSAPSAAWSPEEGAVLAEHANRGLHIRSTTLLRMLWCYANQRDRTHVFSYKSGTPHLSEGAMVNGRPYHSIAYFLGQRHRVLGRPHGSINFTAEVVCDSEYGPEQCLSDEEKTLRRALRGLRDAAKEELQRQRRAVRELQQLQRREERHALVKPHQPVATHQRGKLDVHVPGPHSTRPSSPRPCDDCERAEPTFRPTAPMKDDDNSSDSDEGLLILNPKKKQKRVATSTAQSQEASGNDSPDRQREQPLEEARPQKSQQVLQLQQQLQEIQTWNLKYQLRYERQLQQQQEQQQQQQPTPTQQTLVSAVSSSPAQKGEYSSFPPPSPYRQEQKLNNEGVSIEKKQQEAKQFHVVAKEVATALRKKSQGTQDEDFDDSQWEELTTLPLRPKCDAVSPPSSSPLADEQQNPPAIGRDPACLSDLSFCSTFCNDSETTGMAEAQLLDMEEYVVPHDDNMEGWDMVSETADSDDSNIDWDDSMQIDCDSDDSGCRSWHGFV</sequence>
<feature type="compositionally biased region" description="Basic and acidic residues" evidence="1">
    <location>
        <begin position="739"/>
        <end position="753"/>
    </location>
</feature>
<feature type="compositionally biased region" description="Low complexity" evidence="1">
    <location>
        <begin position="789"/>
        <end position="801"/>
    </location>
</feature>
<protein>
    <submittedName>
        <fullName evidence="2">Uncharacterized protein</fullName>
    </submittedName>
</protein>
<organism evidence="2 3">
    <name type="scientific">Apiospora rasikravindrae</name>
    <dbReference type="NCBI Taxonomy" id="990691"/>
    <lineage>
        <taxon>Eukaryota</taxon>
        <taxon>Fungi</taxon>
        <taxon>Dikarya</taxon>
        <taxon>Ascomycota</taxon>
        <taxon>Pezizomycotina</taxon>
        <taxon>Sordariomycetes</taxon>
        <taxon>Xylariomycetidae</taxon>
        <taxon>Amphisphaeriales</taxon>
        <taxon>Apiosporaceae</taxon>
        <taxon>Apiospora</taxon>
    </lineage>
</organism>
<reference evidence="2 3" key="1">
    <citation type="submission" date="2023-01" db="EMBL/GenBank/DDBJ databases">
        <title>Analysis of 21 Apiospora genomes using comparative genomics revels a genus with tremendous synthesis potential of carbohydrate active enzymes and secondary metabolites.</title>
        <authorList>
            <person name="Sorensen T."/>
        </authorList>
    </citation>
    <scope>NUCLEOTIDE SEQUENCE [LARGE SCALE GENOMIC DNA]</scope>
    <source>
        <strain evidence="2 3">CBS 33761</strain>
    </source>
</reference>
<feature type="region of interest" description="Disordered" evidence="1">
    <location>
        <begin position="882"/>
        <end position="913"/>
    </location>
</feature>
<evidence type="ECO:0000313" key="3">
    <source>
        <dbReference type="Proteomes" id="UP001444661"/>
    </source>
</evidence>
<accession>A0ABR1RQ11</accession>
<name>A0ABR1RQ11_9PEZI</name>
<dbReference type="EMBL" id="JAQQWK010000014">
    <property type="protein sequence ID" value="KAK8017049.1"/>
    <property type="molecule type" value="Genomic_DNA"/>
</dbReference>
<feature type="compositionally biased region" description="Polar residues" evidence="1">
    <location>
        <begin position="894"/>
        <end position="907"/>
    </location>
</feature>
<keyword evidence="3" id="KW-1185">Reference proteome</keyword>
<feature type="compositionally biased region" description="Polar residues" evidence="1">
    <location>
        <begin position="802"/>
        <end position="812"/>
    </location>
</feature>
<proteinExistence type="predicted"/>
<feature type="compositionally biased region" description="Polar residues" evidence="1">
    <location>
        <begin position="724"/>
        <end position="738"/>
    </location>
</feature>
<comment type="caution">
    <text evidence="2">The sequence shown here is derived from an EMBL/GenBank/DDBJ whole genome shotgun (WGS) entry which is preliminary data.</text>
</comment>
<gene>
    <name evidence="2" type="ORF">PG993_015238</name>
</gene>
<feature type="region of interest" description="Disordered" evidence="1">
    <location>
        <begin position="789"/>
        <end position="829"/>
    </location>
</feature>
<feature type="compositionally biased region" description="Basic and acidic residues" evidence="1">
    <location>
        <begin position="682"/>
        <end position="691"/>
    </location>
</feature>
<dbReference type="Proteomes" id="UP001444661">
    <property type="component" value="Unassembled WGS sequence"/>
</dbReference>
<evidence type="ECO:0000313" key="2">
    <source>
        <dbReference type="EMBL" id="KAK8017049.1"/>
    </source>
</evidence>
<evidence type="ECO:0000256" key="1">
    <source>
        <dbReference type="SAM" id="MobiDB-lite"/>
    </source>
</evidence>